<name>A0A6L6Q779_9BURK</name>
<proteinExistence type="predicted"/>
<dbReference type="AlphaFoldDB" id="A0A6L6Q779"/>
<evidence type="ECO:0000313" key="2">
    <source>
        <dbReference type="Proteomes" id="UP000484015"/>
    </source>
</evidence>
<dbReference type="Proteomes" id="UP000484015">
    <property type="component" value="Unassembled WGS sequence"/>
</dbReference>
<evidence type="ECO:0000313" key="1">
    <source>
        <dbReference type="EMBL" id="MTW04992.1"/>
    </source>
</evidence>
<gene>
    <name evidence="1" type="ORF">GM668_23220</name>
</gene>
<dbReference type="RefSeq" id="WP_155441342.1">
    <property type="nucleotide sequence ID" value="NZ_WNLA01000019.1"/>
</dbReference>
<reference evidence="1 2" key="1">
    <citation type="submission" date="2019-11" db="EMBL/GenBank/DDBJ databases">
        <title>Type strains purchased from KCTC, JCM and DSMZ.</title>
        <authorList>
            <person name="Lu H."/>
        </authorList>
    </citation>
    <scope>NUCLEOTIDE SEQUENCE [LARGE SCALE GENOMIC DNA]</scope>
    <source>
        <strain evidence="1 2">KCTC 42409</strain>
    </source>
</reference>
<dbReference type="EMBL" id="WNLA01000019">
    <property type="protein sequence ID" value="MTW04992.1"/>
    <property type="molecule type" value="Genomic_DNA"/>
</dbReference>
<sequence length="95" mass="10519">MGVRLVVVVEFWQYCHAFGRIHSFAGRKLIFSLILAVSPWQSLRALMQSAVTRLFAKSTPHASATAGKRKNFLVASKVASAVLEKNLQNGKMCLK</sequence>
<comment type="caution">
    <text evidence="1">The sequence shown here is derived from an EMBL/GenBank/DDBJ whole genome shotgun (WGS) entry which is preliminary data.</text>
</comment>
<organism evidence="1 2">
    <name type="scientific">Pseudoduganella ginsengisoli</name>
    <dbReference type="NCBI Taxonomy" id="1462440"/>
    <lineage>
        <taxon>Bacteria</taxon>
        <taxon>Pseudomonadati</taxon>
        <taxon>Pseudomonadota</taxon>
        <taxon>Betaproteobacteria</taxon>
        <taxon>Burkholderiales</taxon>
        <taxon>Oxalobacteraceae</taxon>
        <taxon>Telluria group</taxon>
        <taxon>Pseudoduganella</taxon>
    </lineage>
</organism>
<protein>
    <submittedName>
        <fullName evidence="1">Uncharacterized protein</fullName>
    </submittedName>
</protein>
<accession>A0A6L6Q779</accession>
<keyword evidence="2" id="KW-1185">Reference proteome</keyword>